<dbReference type="Pfam" id="PF01841">
    <property type="entry name" value="Transglut_core"/>
    <property type="match status" value="1"/>
</dbReference>
<dbReference type="AlphaFoldDB" id="A0A974A4F4"/>
<dbReference type="InterPro" id="IPR038765">
    <property type="entry name" value="Papain-like_cys_pep_sf"/>
</dbReference>
<dbReference type="RefSeq" id="WP_166215170.1">
    <property type="nucleotide sequence ID" value="NZ_CP088285.1"/>
</dbReference>
<name>A0A974A4F4_9BRAD</name>
<gene>
    <name evidence="2" type="ORF">HAP48_032880</name>
</gene>
<comment type="caution">
    <text evidence="2">The sequence shown here is derived from an EMBL/GenBank/DDBJ whole genome shotgun (WGS) entry which is preliminary data.</text>
</comment>
<dbReference type="SMART" id="SM00460">
    <property type="entry name" value="TGc"/>
    <property type="match status" value="1"/>
</dbReference>
<sequence length="350" mass="37594">MAVLVLIASSSVQAQTVTEPAISKVVEQVRVDADYLTKRLTWDKDVDLDRVRQFGLALTAMNLVQQQVSSTRYGAVANTSPEDLPANDEEALSRGIGICGNQVSAFLNIATRVGLEARSLEFYWPDEADVRHSHIAAEVKISGKWAFFDVTWGTYFRRDPTASGQASLLEILSFDEAKALPDRAAHAVTNESELSFRLQLINSLDPFDYFTKADGYLRGKSGNITLAAPRSNGGAWVYSPDGVPNHIGVSADYSTSHVGNASVGLRAAAHVVHGRIDEIGRGCVGSNVLVAAVNGREAVNEIVSPGTEKDFDLPDGVAAGDTITLSIRPKSDGATCVLVYKQIILSDRSS</sequence>
<reference evidence="2" key="1">
    <citation type="submission" date="2020-06" db="EMBL/GenBank/DDBJ databases">
        <title>Whole Genome Sequence of Bradyrhizobium sp. Strain 1S1.</title>
        <authorList>
            <person name="Bromfield E.S.P."/>
            <person name="Cloutier S."/>
        </authorList>
    </citation>
    <scope>NUCLEOTIDE SEQUENCE [LARGE SCALE GENOMIC DNA]</scope>
    <source>
        <strain evidence="2">1S1</strain>
    </source>
</reference>
<proteinExistence type="predicted"/>
<feature type="domain" description="Transglutaminase-like" evidence="1">
    <location>
        <begin position="91"/>
        <end position="152"/>
    </location>
</feature>
<dbReference type="EMBL" id="JAAOLE020000001">
    <property type="protein sequence ID" value="NVI47667.1"/>
    <property type="molecule type" value="Genomic_DNA"/>
</dbReference>
<dbReference type="InterPro" id="IPR002931">
    <property type="entry name" value="Transglutaminase-like"/>
</dbReference>
<accession>A0A974A4F4</accession>
<evidence type="ECO:0000259" key="1">
    <source>
        <dbReference type="SMART" id="SM00460"/>
    </source>
</evidence>
<protein>
    <submittedName>
        <fullName evidence="2">Transglutaminase domain-containing protein</fullName>
    </submittedName>
</protein>
<dbReference type="Gene3D" id="3.10.620.30">
    <property type="match status" value="1"/>
</dbReference>
<dbReference type="SUPFAM" id="SSF54001">
    <property type="entry name" value="Cysteine proteinases"/>
    <property type="match status" value="1"/>
</dbReference>
<evidence type="ECO:0000313" key="2">
    <source>
        <dbReference type="EMBL" id="NVI47667.1"/>
    </source>
</evidence>
<organism evidence="2">
    <name type="scientific">Bradyrhizobium septentrionale</name>
    <dbReference type="NCBI Taxonomy" id="1404411"/>
    <lineage>
        <taxon>Bacteria</taxon>
        <taxon>Pseudomonadati</taxon>
        <taxon>Pseudomonadota</taxon>
        <taxon>Alphaproteobacteria</taxon>
        <taxon>Hyphomicrobiales</taxon>
        <taxon>Nitrobacteraceae</taxon>
        <taxon>Bradyrhizobium</taxon>
    </lineage>
</organism>